<proteinExistence type="predicted"/>
<gene>
    <name evidence="1" type="ORF">SAMN04488597_12839</name>
</gene>
<dbReference type="EMBL" id="FMYT01000028">
    <property type="protein sequence ID" value="SDD13969.1"/>
    <property type="molecule type" value="Genomic_DNA"/>
</dbReference>
<dbReference type="RefSeq" id="WP_149796909.1">
    <property type="nucleotide sequence ID" value="NZ_FMYT01000028.1"/>
</dbReference>
<evidence type="ECO:0000313" key="2">
    <source>
        <dbReference type="Proteomes" id="UP000324896"/>
    </source>
</evidence>
<dbReference type="Proteomes" id="UP000324896">
    <property type="component" value="Unassembled WGS sequence"/>
</dbReference>
<accession>A0A1G6SAT9</accession>
<evidence type="ECO:0000313" key="1">
    <source>
        <dbReference type="EMBL" id="SDD13969.1"/>
    </source>
</evidence>
<organism evidence="1 2">
    <name type="scientific">Halanaerobium congolense</name>
    <dbReference type="NCBI Taxonomy" id="54121"/>
    <lineage>
        <taxon>Bacteria</taxon>
        <taxon>Bacillati</taxon>
        <taxon>Bacillota</taxon>
        <taxon>Clostridia</taxon>
        <taxon>Halanaerobiales</taxon>
        <taxon>Halanaerobiaceae</taxon>
        <taxon>Halanaerobium</taxon>
    </lineage>
</organism>
<protein>
    <submittedName>
        <fullName evidence="1">Uncharacterized protein</fullName>
    </submittedName>
</protein>
<name>A0A1G6SAT9_9FIRM</name>
<sequence length="194" mass="23043">MKNNSTILFSEVNKNLERMINMKLKKEELQRCTDVAEEIFNKIIEETNLSELANDYKETHPYNSTCCFVDIEYEVNDELFYHRYNLDQISKNKKYYQCGDCNSKRTIIDFCRNFFDLSMVDSIKFIDDYFQLDLCLKELEDPDNRTIILNGIRSMNKEYVANQCPDIFSKNQNELDAFYDESPFENNKLGGIKK</sequence>
<reference evidence="1 2" key="1">
    <citation type="submission" date="2016-10" db="EMBL/GenBank/DDBJ databases">
        <authorList>
            <person name="Varghese N."/>
            <person name="Submissions S."/>
        </authorList>
    </citation>
    <scope>NUCLEOTIDE SEQUENCE [LARGE SCALE GENOMIC DNA]</scope>
    <source>
        <strain evidence="1 2">WG10</strain>
    </source>
</reference>
<dbReference type="AlphaFoldDB" id="A0A1G6SAT9"/>